<evidence type="ECO:0000313" key="2">
    <source>
        <dbReference type="Proteomes" id="UP000265566"/>
    </source>
</evidence>
<name>A0A396H2A8_MEDTR</name>
<dbReference type="EMBL" id="PSQE01000007">
    <property type="protein sequence ID" value="RHN45027.1"/>
    <property type="molecule type" value="Genomic_DNA"/>
</dbReference>
<accession>A0A396H2A8</accession>
<comment type="caution">
    <text evidence="1">The sequence shown here is derived from an EMBL/GenBank/DDBJ whole genome shotgun (WGS) entry which is preliminary data.</text>
</comment>
<gene>
    <name evidence="1" type="ORF">MtrunA17_Chr7g0225801</name>
</gene>
<protein>
    <submittedName>
        <fullName evidence="1">Uncharacterized protein</fullName>
    </submittedName>
</protein>
<organism evidence="1 2">
    <name type="scientific">Medicago truncatula</name>
    <name type="common">Barrel medic</name>
    <name type="synonym">Medicago tribuloides</name>
    <dbReference type="NCBI Taxonomy" id="3880"/>
    <lineage>
        <taxon>Eukaryota</taxon>
        <taxon>Viridiplantae</taxon>
        <taxon>Streptophyta</taxon>
        <taxon>Embryophyta</taxon>
        <taxon>Tracheophyta</taxon>
        <taxon>Spermatophyta</taxon>
        <taxon>Magnoliopsida</taxon>
        <taxon>eudicotyledons</taxon>
        <taxon>Gunneridae</taxon>
        <taxon>Pentapetalae</taxon>
        <taxon>rosids</taxon>
        <taxon>fabids</taxon>
        <taxon>Fabales</taxon>
        <taxon>Fabaceae</taxon>
        <taxon>Papilionoideae</taxon>
        <taxon>50 kb inversion clade</taxon>
        <taxon>NPAAA clade</taxon>
        <taxon>Hologalegina</taxon>
        <taxon>IRL clade</taxon>
        <taxon>Trifolieae</taxon>
        <taxon>Medicago</taxon>
    </lineage>
</organism>
<reference evidence="2" key="1">
    <citation type="journal article" date="2018" name="Nat. Plants">
        <title>Whole-genome landscape of Medicago truncatula symbiotic genes.</title>
        <authorList>
            <person name="Pecrix Y."/>
            <person name="Staton S.E."/>
            <person name="Sallet E."/>
            <person name="Lelandais-Briere C."/>
            <person name="Moreau S."/>
            <person name="Carrere S."/>
            <person name="Blein T."/>
            <person name="Jardinaud M.F."/>
            <person name="Latrasse D."/>
            <person name="Zouine M."/>
            <person name="Zahm M."/>
            <person name="Kreplak J."/>
            <person name="Mayjonade B."/>
            <person name="Satge C."/>
            <person name="Perez M."/>
            <person name="Cauet S."/>
            <person name="Marande W."/>
            <person name="Chantry-Darmon C."/>
            <person name="Lopez-Roques C."/>
            <person name="Bouchez O."/>
            <person name="Berard A."/>
            <person name="Debelle F."/>
            <person name="Munos S."/>
            <person name="Bendahmane A."/>
            <person name="Berges H."/>
            <person name="Niebel A."/>
            <person name="Buitink J."/>
            <person name="Frugier F."/>
            <person name="Benhamed M."/>
            <person name="Crespi M."/>
            <person name="Gouzy J."/>
            <person name="Gamas P."/>
        </authorList>
    </citation>
    <scope>NUCLEOTIDE SEQUENCE [LARGE SCALE GENOMIC DNA]</scope>
    <source>
        <strain evidence="2">cv. Jemalong A17</strain>
    </source>
</reference>
<proteinExistence type="predicted"/>
<dbReference type="Gramene" id="rna39222">
    <property type="protein sequence ID" value="RHN45027.1"/>
    <property type="gene ID" value="gene39222"/>
</dbReference>
<dbReference type="AlphaFoldDB" id="A0A396H2A8"/>
<evidence type="ECO:0000313" key="1">
    <source>
        <dbReference type="EMBL" id="RHN45027.1"/>
    </source>
</evidence>
<dbReference type="Proteomes" id="UP000265566">
    <property type="component" value="Chromosome 7"/>
</dbReference>
<sequence length="48" mass="5584">MTTFDLLFLKHGCYLLHLLPEPQVSTFSYAPQNCSKPLRLSCRKLLKM</sequence>